<reference evidence="3" key="1">
    <citation type="journal article" date="2019" name="Int. J. Syst. Evol. Microbiol.">
        <title>The Global Catalogue of Microorganisms (GCM) 10K type strain sequencing project: providing services to taxonomists for standard genome sequencing and annotation.</title>
        <authorList>
            <consortium name="The Broad Institute Genomics Platform"/>
            <consortium name="The Broad Institute Genome Sequencing Center for Infectious Disease"/>
            <person name="Wu L."/>
            <person name="Ma J."/>
        </authorList>
    </citation>
    <scope>NUCLEOTIDE SEQUENCE [LARGE SCALE GENOMIC DNA]</scope>
    <source>
        <strain evidence="3">JCM 16898</strain>
    </source>
</reference>
<dbReference type="CDD" id="cd16282">
    <property type="entry name" value="metallo-hydrolase-like_MBL-fold"/>
    <property type="match status" value="1"/>
</dbReference>
<dbReference type="InterPro" id="IPR001279">
    <property type="entry name" value="Metallo-B-lactamas"/>
</dbReference>
<protein>
    <recommendedName>
        <fullName evidence="1">Metallo-beta-lactamase domain-containing protein</fullName>
    </recommendedName>
</protein>
<dbReference type="InterPro" id="IPR050855">
    <property type="entry name" value="NDM-1-like"/>
</dbReference>
<evidence type="ECO:0000259" key="1">
    <source>
        <dbReference type="SMART" id="SM00849"/>
    </source>
</evidence>
<dbReference type="RefSeq" id="WP_344857033.1">
    <property type="nucleotide sequence ID" value="NZ_BAAAZN010000003.1"/>
</dbReference>
<organism evidence="2 3">
    <name type="scientific">Amycolatopsis ultiminotia</name>
    <dbReference type="NCBI Taxonomy" id="543629"/>
    <lineage>
        <taxon>Bacteria</taxon>
        <taxon>Bacillati</taxon>
        <taxon>Actinomycetota</taxon>
        <taxon>Actinomycetes</taxon>
        <taxon>Pseudonocardiales</taxon>
        <taxon>Pseudonocardiaceae</taxon>
        <taxon>Amycolatopsis</taxon>
    </lineage>
</organism>
<sequence>MAVQYSRGLHEVAEGCWAWFEPPGSWGLSNSGLVKIGAELLVIDTQNDVGRARDLRGAAVEIGGEDAITTVVNTHNDGDHWFGNMFFEDARIIATTAAANAMRTLPIDPRRLAEVGRAGTALQRWSHWRAEIFDYECWRPVFPAETFDGTLKLADGAVTLHEVGPAHTLGDAIVHVPDANVVFSGDILFHRATPIVWAGPVSNYVAACDAVLALEPAVVVPGHGPVATADGVRETRNYLVHLLEHTTRCVAAGVPPEQAYRRFDPGEYRLWPHASRAFQSILAIYAEFRPELVSLSWEESMEIVLADDAS</sequence>
<keyword evidence="3" id="KW-1185">Reference proteome</keyword>
<dbReference type="PANTHER" id="PTHR42951:SF4">
    <property type="entry name" value="ACYL-COENZYME A THIOESTERASE MBLAC2"/>
    <property type="match status" value="1"/>
</dbReference>
<accession>A0ABP6VHG1</accession>
<proteinExistence type="predicted"/>
<dbReference type="SMART" id="SM00849">
    <property type="entry name" value="Lactamase_B"/>
    <property type="match status" value="1"/>
</dbReference>
<dbReference type="SUPFAM" id="SSF56281">
    <property type="entry name" value="Metallo-hydrolase/oxidoreductase"/>
    <property type="match status" value="1"/>
</dbReference>
<dbReference type="Gene3D" id="3.60.15.10">
    <property type="entry name" value="Ribonuclease Z/Hydroxyacylglutathione hydrolase-like"/>
    <property type="match status" value="1"/>
</dbReference>
<evidence type="ECO:0000313" key="2">
    <source>
        <dbReference type="EMBL" id="GAA3533678.1"/>
    </source>
</evidence>
<feature type="domain" description="Metallo-beta-lactamase" evidence="1">
    <location>
        <begin position="28"/>
        <end position="223"/>
    </location>
</feature>
<dbReference type="Proteomes" id="UP001500689">
    <property type="component" value="Unassembled WGS sequence"/>
</dbReference>
<evidence type="ECO:0000313" key="3">
    <source>
        <dbReference type="Proteomes" id="UP001500689"/>
    </source>
</evidence>
<gene>
    <name evidence="2" type="ORF">GCM10022222_16260</name>
</gene>
<dbReference type="PANTHER" id="PTHR42951">
    <property type="entry name" value="METALLO-BETA-LACTAMASE DOMAIN-CONTAINING"/>
    <property type="match status" value="1"/>
</dbReference>
<dbReference type="InterPro" id="IPR036866">
    <property type="entry name" value="RibonucZ/Hydroxyglut_hydro"/>
</dbReference>
<name>A0ABP6VHG1_9PSEU</name>
<dbReference type="EMBL" id="BAAAZN010000003">
    <property type="protein sequence ID" value="GAA3533678.1"/>
    <property type="molecule type" value="Genomic_DNA"/>
</dbReference>
<dbReference type="Pfam" id="PF00753">
    <property type="entry name" value="Lactamase_B"/>
    <property type="match status" value="1"/>
</dbReference>
<comment type="caution">
    <text evidence="2">The sequence shown here is derived from an EMBL/GenBank/DDBJ whole genome shotgun (WGS) entry which is preliminary data.</text>
</comment>